<organism evidence="2 3">
    <name type="scientific">Dictyostelium purpureum</name>
    <name type="common">Slime mold</name>
    <dbReference type="NCBI Taxonomy" id="5786"/>
    <lineage>
        <taxon>Eukaryota</taxon>
        <taxon>Amoebozoa</taxon>
        <taxon>Evosea</taxon>
        <taxon>Eumycetozoa</taxon>
        <taxon>Dictyostelia</taxon>
        <taxon>Dictyosteliales</taxon>
        <taxon>Dictyosteliaceae</taxon>
        <taxon>Dictyostelium</taxon>
    </lineage>
</organism>
<name>F0ZZL9_DICPU</name>
<feature type="region of interest" description="Disordered" evidence="1">
    <location>
        <begin position="1"/>
        <end position="41"/>
    </location>
</feature>
<dbReference type="AlphaFoldDB" id="F0ZZL9"/>
<reference evidence="3" key="1">
    <citation type="journal article" date="2011" name="Genome Biol.">
        <title>Comparative genomics of the social amoebae Dictyostelium discoideum and Dictyostelium purpureum.</title>
        <authorList>
            <consortium name="US DOE Joint Genome Institute (JGI-PGF)"/>
            <person name="Sucgang R."/>
            <person name="Kuo A."/>
            <person name="Tian X."/>
            <person name="Salerno W."/>
            <person name="Parikh A."/>
            <person name="Feasley C.L."/>
            <person name="Dalin E."/>
            <person name="Tu H."/>
            <person name="Huang E."/>
            <person name="Barry K."/>
            <person name="Lindquist E."/>
            <person name="Shapiro H."/>
            <person name="Bruce D."/>
            <person name="Schmutz J."/>
            <person name="Salamov A."/>
            <person name="Fey P."/>
            <person name="Gaudet P."/>
            <person name="Anjard C."/>
            <person name="Babu M.M."/>
            <person name="Basu S."/>
            <person name="Bushmanova Y."/>
            <person name="van der Wel H."/>
            <person name="Katoh-Kurasawa M."/>
            <person name="Dinh C."/>
            <person name="Coutinho P.M."/>
            <person name="Saito T."/>
            <person name="Elias M."/>
            <person name="Schaap P."/>
            <person name="Kay R.R."/>
            <person name="Henrissat B."/>
            <person name="Eichinger L."/>
            <person name="Rivero F."/>
            <person name="Putnam N.H."/>
            <person name="West C.M."/>
            <person name="Loomis W.F."/>
            <person name="Chisholm R.L."/>
            <person name="Shaulsky G."/>
            <person name="Strassmann J.E."/>
            <person name="Queller D.C."/>
            <person name="Kuspa A."/>
            <person name="Grigoriev I.V."/>
        </authorList>
    </citation>
    <scope>NUCLEOTIDE SEQUENCE [LARGE SCALE GENOMIC DNA]</scope>
    <source>
        <strain evidence="3">QSDP1</strain>
    </source>
</reference>
<dbReference type="RefSeq" id="XP_003292853.1">
    <property type="nucleotide sequence ID" value="XM_003292805.1"/>
</dbReference>
<dbReference type="GeneID" id="10509033"/>
<feature type="compositionally biased region" description="Low complexity" evidence="1">
    <location>
        <begin position="1"/>
        <end position="28"/>
    </location>
</feature>
<dbReference type="VEuPathDB" id="AmoebaDB:DICPUDRAFT_99486"/>
<keyword evidence="3" id="KW-1185">Reference proteome</keyword>
<dbReference type="EMBL" id="GL871314">
    <property type="protein sequence ID" value="EGC30618.1"/>
    <property type="molecule type" value="Genomic_DNA"/>
</dbReference>
<evidence type="ECO:0000256" key="1">
    <source>
        <dbReference type="SAM" id="MobiDB-lite"/>
    </source>
</evidence>
<dbReference type="InParanoid" id="F0ZZL9"/>
<evidence type="ECO:0000313" key="3">
    <source>
        <dbReference type="Proteomes" id="UP000001064"/>
    </source>
</evidence>
<dbReference type="Proteomes" id="UP000001064">
    <property type="component" value="Unassembled WGS sequence"/>
</dbReference>
<gene>
    <name evidence="2" type="ORF">DICPUDRAFT_99486</name>
</gene>
<proteinExistence type="predicted"/>
<protein>
    <submittedName>
        <fullName evidence="2">Expressed protein</fullName>
    </submittedName>
</protein>
<accession>F0ZZL9</accession>
<dbReference type="KEGG" id="dpp:DICPUDRAFT_99486"/>
<sequence length="131" mass="15107">MNNNNSNTNNNNNSNSNNNNNNNNNNSVTKKKSKKLNNTKVNPHIYEEVLRRRDHLIDSPTPELFYTRVEGVIQIVNFVGIQELIDSIPKTFEEAQRIRLNNNSLGRLNNTHTIVISDLYQISEDEEENVL</sequence>
<evidence type="ECO:0000313" key="2">
    <source>
        <dbReference type="EMBL" id="EGC30618.1"/>
    </source>
</evidence>